<evidence type="ECO:0000256" key="4">
    <source>
        <dbReference type="PROSITE-ProRule" id="PRU00117"/>
    </source>
</evidence>
<dbReference type="PANTHER" id="PTHR10603:SF7">
    <property type="entry name" value="FRAGILE X MESSENGER RIBONUCLEOPROTEIN 1 HOMOLOG"/>
    <property type="match status" value="1"/>
</dbReference>
<keyword evidence="4" id="KW-0694">RNA-binding</keyword>
<dbReference type="Proteomes" id="UP000038040">
    <property type="component" value="Unplaced"/>
</dbReference>
<dbReference type="Gene3D" id="3.30.1370.10">
    <property type="entry name" value="K Homology domain, type 1"/>
    <property type="match status" value="2"/>
</dbReference>
<dbReference type="PROSITE" id="PS50084">
    <property type="entry name" value="KH_TYPE_1"/>
    <property type="match status" value="2"/>
</dbReference>
<dbReference type="GO" id="GO:0098793">
    <property type="term" value="C:presynapse"/>
    <property type="evidence" value="ECO:0007669"/>
    <property type="project" value="GOC"/>
</dbReference>
<dbReference type="AlphaFoldDB" id="A0A0N4UHY6"/>
<evidence type="ECO:0000313" key="7">
    <source>
        <dbReference type="EMBL" id="VDN51689.1"/>
    </source>
</evidence>
<dbReference type="InterPro" id="IPR004088">
    <property type="entry name" value="KH_dom_type_1"/>
</dbReference>
<dbReference type="GO" id="GO:0003730">
    <property type="term" value="F:mRNA 3'-UTR binding"/>
    <property type="evidence" value="ECO:0007669"/>
    <property type="project" value="TreeGrafter"/>
</dbReference>
<dbReference type="GO" id="GO:0043488">
    <property type="term" value="P:regulation of mRNA stability"/>
    <property type="evidence" value="ECO:0007669"/>
    <property type="project" value="TreeGrafter"/>
</dbReference>
<evidence type="ECO:0000313" key="9">
    <source>
        <dbReference type="Proteomes" id="UP000274756"/>
    </source>
</evidence>
<dbReference type="STRING" id="318479.A0A0N4UHY6"/>
<feature type="domain" description="K Homology" evidence="6">
    <location>
        <begin position="280"/>
        <end position="356"/>
    </location>
</feature>
<keyword evidence="2" id="KW-0770">Synapse</keyword>
<dbReference type="GO" id="GO:0005634">
    <property type="term" value="C:nucleus"/>
    <property type="evidence" value="ECO:0007669"/>
    <property type="project" value="TreeGrafter"/>
</dbReference>
<gene>
    <name evidence="7" type="ORF">DME_LOCUS1662</name>
</gene>
<evidence type="ECO:0000256" key="5">
    <source>
        <dbReference type="SAM" id="MobiDB-lite"/>
    </source>
</evidence>
<dbReference type="GO" id="GO:0099577">
    <property type="term" value="P:regulation of translation at presynapse, modulating synaptic transmission"/>
    <property type="evidence" value="ECO:0007669"/>
    <property type="project" value="TreeGrafter"/>
</dbReference>
<protein>
    <submittedName>
        <fullName evidence="10">Agenet-like domain-containing protein</fullName>
    </submittedName>
</protein>
<dbReference type="GO" id="GO:0045182">
    <property type="term" value="F:translation regulator activity"/>
    <property type="evidence" value="ECO:0007669"/>
    <property type="project" value="TreeGrafter"/>
</dbReference>
<evidence type="ECO:0000259" key="6">
    <source>
        <dbReference type="SMART" id="SM00322"/>
    </source>
</evidence>
<dbReference type="GO" id="GO:0045727">
    <property type="term" value="P:positive regulation of translation"/>
    <property type="evidence" value="ECO:0007669"/>
    <property type="project" value="TreeGrafter"/>
</dbReference>
<dbReference type="GO" id="GO:0051028">
    <property type="term" value="P:mRNA transport"/>
    <property type="evidence" value="ECO:0007669"/>
    <property type="project" value="TreeGrafter"/>
</dbReference>
<dbReference type="Gene3D" id="2.30.30.140">
    <property type="match status" value="1"/>
</dbReference>
<dbReference type="GO" id="GO:0043005">
    <property type="term" value="C:neuron projection"/>
    <property type="evidence" value="ECO:0007669"/>
    <property type="project" value="TreeGrafter"/>
</dbReference>
<dbReference type="InterPro" id="IPR040472">
    <property type="entry name" value="FMRP_KH0"/>
</dbReference>
<dbReference type="PANTHER" id="PTHR10603">
    <property type="entry name" value="FRAGILE X MENTAL RETARDATION SYNDROME-RELATED PROTEIN"/>
    <property type="match status" value="1"/>
</dbReference>
<dbReference type="FunFam" id="3.30.1370.10:FF:000054">
    <property type="entry name" value="Fragile X mental retardation protein 1"/>
    <property type="match status" value="1"/>
</dbReference>
<evidence type="ECO:0000256" key="1">
    <source>
        <dbReference type="ARBA" id="ARBA00004210"/>
    </source>
</evidence>
<feature type="domain" description="K Homology" evidence="6">
    <location>
        <begin position="210"/>
        <end position="279"/>
    </location>
</feature>
<dbReference type="Pfam" id="PF00013">
    <property type="entry name" value="KH_1"/>
    <property type="match status" value="1"/>
</dbReference>
<feature type="compositionally biased region" description="Basic and acidic residues" evidence="5">
    <location>
        <begin position="424"/>
        <end position="453"/>
    </location>
</feature>
<feature type="compositionally biased region" description="Gly residues" evidence="5">
    <location>
        <begin position="398"/>
        <end position="417"/>
    </location>
</feature>
<dbReference type="GO" id="GO:0010494">
    <property type="term" value="C:cytoplasmic stress granule"/>
    <property type="evidence" value="ECO:0007669"/>
    <property type="project" value="UniProtKB-SubCell"/>
</dbReference>
<reference evidence="10" key="1">
    <citation type="submission" date="2017-02" db="UniProtKB">
        <authorList>
            <consortium name="WormBaseParasite"/>
        </authorList>
    </citation>
    <scope>IDENTIFICATION</scope>
</reference>
<dbReference type="GO" id="GO:0048513">
    <property type="term" value="P:animal organ development"/>
    <property type="evidence" value="ECO:0007669"/>
    <property type="project" value="TreeGrafter"/>
</dbReference>
<keyword evidence="9" id="KW-1185">Reference proteome</keyword>
<dbReference type="InterPro" id="IPR036612">
    <property type="entry name" value="KH_dom_type_1_sf"/>
</dbReference>
<comment type="subcellular location">
    <subcellularLocation>
        <location evidence="1">Cytoplasm</location>
        <location evidence="1">Stress granule</location>
    </subcellularLocation>
    <subcellularLocation>
        <location evidence="3">Synapse</location>
    </subcellularLocation>
</comment>
<dbReference type="CDD" id="cd20403">
    <property type="entry name" value="Tudor_Agenet_FMRP-like_rpt2"/>
    <property type="match status" value="1"/>
</dbReference>
<dbReference type="GO" id="GO:0048170">
    <property type="term" value="P:positive regulation of long-term neuronal synaptic plasticity"/>
    <property type="evidence" value="ECO:0007669"/>
    <property type="project" value="TreeGrafter"/>
</dbReference>
<dbReference type="Proteomes" id="UP000274756">
    <property type="component" value="Unassembled WGS sequence"/>
</dbReference>
<evidence type="ECO:0000313" key="10">
    <source>
        <dbReference type="WBParaSite" id="DME_0000719101-mRNA-1"/>
    </source>
</evidence>
<dbReference type="Pfam" id="PF17904">
    <property type="entry name" value="KH_9"/>
    <property type="match status" value="1"/>
</dbReference>
<dbReference type="InterPro" id="IPR004087">
    <property type="entry name" value="KH_dom"/>
</dbReference>
<feature type="compositionally biased region" description="Basic residues" evidence="5">
    <location>
        <begin position="454"/>
        <end position="466"/>
    </location>
</feature>
<accession>A0A0N4UHY6</accession>
<sequence length="478" mass="53688">MRIKTIEFQAIVKSIKPDKLAVSYGTEQSQIEEVKYEDCRLPPRVNKSFDMIKSGDVVEALVRQENESIYGWQRSKIKELKGELAAVESVEGPHRMDIVSFDRIRSLSVKCIPLKQGQFKHTEIVVPEDLRIYFKRPETCSDFASIVKNVYIEYKEESGHLHISAFEEQAIKRATVLADMYFKDSRQKMQLLQRQEEAARMLENTSLNSSAHVEEFTVPFDLMGLAIGSHGTNIQSARNMEGIDDIQVIESNDGQNPVLFKVYAENAEAAAAARSQLEYAVESFDVPRGMVGKVIGKSGKTIQDIVDKSGVVRVQIEGGDGQNRAEENADEPVPFVFTGTRDSISMANLLIEYHMRHLKEMEEMRLNMDEMQRRLYSRTTPPPVGMNGSGYRFERGDGNFGGRGGPFKGRGRGGSFRGGHRIRGGGDMDDRRRTIDEEKFGDKDESNEREMRRPGRGRGGPRRGGKGPHQQATVNGSG</sequence>
<evidence type="ECO:0000256" key="2">
    <source>
        <dbReference type="ARBA" id="ARBA00023018"/>
    </source>
</evidence>
<reference evidence="7 9" key="2">
    <citation type="submission" date="2018-11" db="EMBL/GenBank/DDBJ databases">
        <authorList>
            <consortium name="Pathogen Informatics"/>
        </authorList>
    </citation>
    <scope>NUCLEOTIDE SEQUENCE [LARGE SCALE GENOMIC DNA]</scope>
</reference>
<dbReference type="SMART" id="SM00322">
    <property type="entry name" value="KH"/>
    <property type="match status" value="2"/>
</dbReference>
<feature type="region of interest" description="Disordered" evidence="5">
    <location>
        <begin position="395"/>
        <end position="478"/>
    </location>
</feature>
<dbReference type="SUPFAM" id="SSF54791">
    <property type="entry name" value="Eukaryotic type KH-domain (KH-domain type I)"/>
    <property type="match status" value="2"/>
</dbReference>
<proteinExistence type="predicted"/>
<organism evidence="8 10">
    <name type="scientific">Dracunculus medinensis</name>
    <name type="common">Guinea worm</name>
    <dbReference type="NCBI Taxonomy" id="318479"/>
    <lineage>
        <taxon>Eukaryota</taxon>
        <taxon>Metazoa</taxon>
        <taxon>Ecdysozoa</taxon>
        <taxon>Nematoda</taxon>
        <taxon>Chromadorea</taxon>
        <taxon>Rhabditida</taxon>
        <taxon>Spirurina</taxon>
        <taxon>Dracunculoidea</taxon>
        <taxon>Dracunculidae</taxon>
        <taxon>Dracunculus</taxon>
    </lineage>
</organism>
<dbReference type="CDD" id="cd22427">
    <property type="entry name" value="KH_I_FMR1_FXR_rpt3"/>
    <property type="match status" value="1"/>
</dbReference>
<dbReference type="InterPro" id="IPR040148">
    <property type="entry name" value="FMR1"/>
</dbReference>
<evidence type="ECO:0000256" key="3">
    <source>
        <dbReference type="ARBA" id="ARBA00034103"/>
    </source>
</evidence>
<name>A0A0N4UHY6_DRAME</name>
<dbReference type="EMBL" id="UYYG01000028">
    <property type="protein sequence ID" value="VDN51689.1"/>
    <property type="molecule type" value="Genomic_DNA"/>
</dbReference>
<dbReference type="OrthoDB" id="424249at2759"/>
<evidence type="ECO:0000313" key="8">
    <source>
        <dbReference type="Proteomes" id="UP000038040"/>
    </source>
</evidence>
<dbReference type="WBParaSite" id="DME_0000719101-mRNA-1">
    <property type="protein sequence ID" value="DME_0000719101-mRNA-1"/>
    <property type="gene ID" value="DME_0000719101"/>
</dbReference>